<dbReference type="Proteomes" id="UP000325313">
    <property type="component" value="Unassembled WGS sequence"/>
</dbReference>
<dbReference type="OrthoDB" id="2497957at2759"/>
<name>A0A5B0MYN7_PUCGR</name>
<evidence type="ECO:0000313" key="1">
    <source>
        <dbReference type="EMBL" id="KAA1066429.1"/>
    </source>
</evidence>
<dbReference type="Proteomes" id="UP000324748">
    <property type="component" value="Unassembled WGS sequence"/>
</dbReference>
<gene>
    <name evidence="1" type="ORF">PGT21_030280</name>
    <name evidence="2" type="ORF">PGTUg99_031034</name>
</gene>
<dbReference type="EMBL" id="VSWC01000196">
    <property type="protein sequence ID" value="KAA1066429.1"/>
    <property type="molecule type" value="Genomic_DNA"/>
</dbReference>
<sequence length="240" mass="27090">MLKSTDFVKFKTNVQKHLETQAEQVQQHENLVREIRLASHHPVEQEPATIPVHISPLENTAVELGKACAQVSKSSTQLLKSSYEWLQADHDYLLRRTIAINLEFELKRQLFPALDSSSRQRLPSAWESLQQAKKINPHHASRISKEWFPSPKDQQNFFLAMRLLKSASSAVHPVNTIKGAPMTVSTSSALLQQDFKPVPTSSASLNGLQWDDEKKKLISHLVKQLGSVRARNGHPQLLLS</sequence>
<comment type="caution">
    <text evidence="2">The sequence shown here is derived from an EMBL/GenBank/DDBJ whole genome shotgun (WGS) entry which is preliminary data.</text>
</comment>
<dbReference type="AlphaFoldDB" id="A0A5B0MYN7"/>
<reference evidence="3 4" key="1">
    <citation type="submission" date="2019-05" db="EMBL/GenBank/DDBJ databases">
        <title>Emergence of the Ug99 lineage of the wheat stem rust pathogen through somatic hybridization.</title>
        <authorList>
            <person name="Li F."/>
            <person name="Upadhyaya N.M."/>
            <person name="Sperschneider J."/>
            <person name="Matny O."/>
            <person name="Nguyen-Phuc H."/>
            <person name="Mago R."/>
            <person name="Raley C."/>
            <person name="Miller M.E."/>
            <person name="Silverstein K.A.T."/>
            <person name="Henningsen E."/>
            <person name="Hirsch C.D."/>
            <person name="Visser B."/>
            <person name="Pretorius Z.A."/>
            <person name="Steffenson B.J."/>
            <person name="Schwessinger B."/>
            <person name="Dodds P.N."/>
            <person name="Figueroa M."/>
        </authorList>
    </citation>
    <scope>NUCLEOTIDE SEQUENCE [LARGE SCALE GENOMIC DNA]</scope>
    <source>
        <strain evidence="1">21-0</strain>
        <strain evidence="2 4">Ug99</strain>
    </source>
</reference>
<protein>
    <submittedName>
        <fullName evidence="2">Uncharacterized protein</fullName>
    </submittedName>
</protein>
<evidence type="ECO:0000313" key="2">
    <source>
        <dbReference type="EMBL" id="KAA1081967.1"/>
    </source>
</evidence>
<proteinExistence type="predicted"/>
<organism evidence="2 4">
    <name type="scientific">Puccinia graminis f. sp. tritici</name>
    <dbReference type="NCBI Taxonomy" id="56615"/>
    <lineage>
        <taxon>Eukaryota</taxon>
        <taxon>Fungi</taxon>
        <taxon>Dikarya</taxon>
        <taxon>Basidiomycota</taxon>
        <taxon>Pucciniomycotina</taxon>
        <taxon>Pucciniomycetes</taxon>
        <taxon>Pucciniales</taxon>
        <taxon>Pucciniaceae</taxon>
        <taxon>Puccinia</taxon>
    </lineage>
</organism>
<keyword evidence="3" id="KW-1185">Reference proteome</keyword>
<accession>A0A5B0MYN7</accession>
<evidence type="ECO:0000313" key="3">
    <source>
        <dbReference type="Proteomes" id="UP000324748"/>
    </source>
</evidence>
<dbReference type="EMBL" id="VDEP01000440">
    <property type="protein sequence ID" value="KAA1081967.1"/>
    <property type="molecule type" value="Genomic_DNA"/>
</dbReference>
<evidence type="ECO:0000313" key="4">
    <source>
        <dbReference type="Proteomes" id="UP000325313"/>
    </source>
</evidence>